<dbReference type="EMBL" id="RKMF01000017">
    <property type="protein sequence ID" value="ROZ61883.1"/>
    <property type="molecule type" value="Genomic_DNA"/>
</dbReference>
<dbReference type="SUPFAM" id="SSF53686">
    <property type="entry name" value="Tryptophan synthase beta subunit-like PLP-dependent enzymes"/>
    <property type="match status" value="1"/>
</dbReference>
<accession>A0A3N3ZMI2</accession>
<dbReference type="Proteomes" id="UP000270616">
    <property type="component" value="Unassembled WGS sequence"/>
</dbReference>
<dbReference type="InterPro" id="IPR001926">
    <property type="entry name" value="TrpB-like_PALP"/>
</dbReference>
<keyword evidence="2" id="KW-0663">Pyridoxal phosphate</keyword>
<dbReference type="InterPro" id="IPR001216">
    <property type="entry name" value="P-phosphate_BS"/>
</dbReference>
<dbReference type="OrthoDB" id="5176350at2"/>
<feature type="domain" description="Tryptophan synthase beta chain-like PALP" evidence="3">
    <location>
        <begin position="19"/>
        <end position="302"/>
    </location>
</feature>
<comment type="cofactor">
    <cofactor evidence="1">
        <name>pyridoxal 5'-phosphate</name>
        <dbReference type="ChEBI" id="CHEBI:597326"/>
    </cofactor>
</comment>
<protein>
    <submittedName>
        <fullName evidence="4">Pyridoxal-phosphate dependent enzyme</fullName>
    </submittedName>
</protein>
<evidence type="ECO:0000256" key="1">
    <source>
        <dbReference type="ARBA" id="ARBA00001933"/>
    </source>
</evidence>
<dbReference type="Pfam" id="PF00291">
    <property type="entry name" value="PALP"/>
    <property type="match status" value="1"/>
</dbReference>
<proteinExistence type="predicted"/>
<evidence type="ECO:0000256" key="2">
    <source>
        <dbReference type="ARBA" id="ARBA00022898"/>
    </source>
</evidence>
<dbReference type="AlphaFoldDB" id="A0A3N3ZMI2"/>
<evidence type="ECO:0000313" key="5">
    <source>
        <dbReference type="Proteomes" id="UP000270616"/>
    </source>
</evidence>
<dbReference type="PROSITE" id="PS00901">
    <property type="entry name" value="CYS_SYNTHASE"/>
    <property type="match status" value="1"/>
</dbReference>
<organism evidence="4 5">
    <name type="scientific">Kocuria soli</name>
    <dbReference type="NCBI Taxonomy" id="2485125"/>
    <lineage>
        <taxon>Bacteria</taxon>
        <taxon>Bacillati</taxon>
        <taxon>Actinomycetota</taxon>
        <taxon>Actinomycetes</taxon>
        <taxon>Micrococcales</taxon>
        <taxon>Micrococcaceae</taxon>
        <taxon>Kocuria</taxon>
    </lineage>
</organism>
<dbReference type="InterPro" id="IPR036052">
    <property type="entry name" value="TrpB-like_PALP_sf"/>
</dbReference>
<gene>
    <name evidence="4" type="ORF">EDL96_12175</name>
</gene>
<evidence type="ECO:0000259" key="3">
    <source>
        <dbReference type="Pfam" id="PF00291"/>
    </source>
</evidence>
<keyword evidence="5" id="KW-1185">Reference proteome</keyword>
<comment type="caution">
    <text evidence="4">The sequence shown here is derived from an EMBL/GenBank/DDBJ whole genome shotgun (WGS) entry which is preliminary data.</text>
</comment>
<dbReference type="GO" id="GO:0016765">
    <property type="term" value="F:transferase activity, transferring alkyl or aryl (other than methyl) groups"/>
    <property type="evidence" value="ECO:0007669"/>
    <property type="project" value="UniProtKB-ARBA"/>
</dbReference>
<dbReference type="GO" id="GO:0006535">
    <property type="term" value="P:cysteine biosynthetic process from serine"/>
    <property type="evidence" value="ECO:0007669"/>
    <property type="project" value="InterPro"/>
</dbReference>
<sequence>MLIAVSISRSPIVDDLCAAVGSTPLVRLSRLFPRAEIRTEVLAKVESMNPGWSAKDRPAVSMLDDALNRGVLAPGGTVIESSSGNLGISLARACTLRNVHFVCVVDSRANRSTVAAIRALGARIEVVDQPDPATGDLLTARLARVRQLLEEIPGSVNLYQYGNPANARAHCDGTMREIAEATGGQLDVMVAACSTTGTIGGCQSYITEHGMQTELVAVDAVGSVLFGGTPGARLLPGMGAGFVTDLSREVRPDRVIRVSERQCIAGARLLAQREGILAGASTGGVVCATAQVLRERPHLSRLAVMVHDGGLPYLETVYDDDWVRENLGLTPEEIETTMDEIAGLPTNDGTDRD</sequence>
<dbReference type="CDD" id="cd01561">
    <property type="entry name" value="CBS_like"/>
    <property type="match status" value="1"/>
</dbReference>
<name>A0A3N3ZMI2_9MICC</name>
<evidence type="ECO:0000313" key="4">
    <source>
        <dbReference type="EMBL" id="ROZ61883.1"/>
    </source>
</evidence>
<reference evidence="4 5" key="1">
    <citation type="submission" date="2018-10" db="EMBL/GenBank/DDBJ databases">
        <title>Kocuria sp. M5W7-7, whole genome shotgun sequence.</title>
        <authorList>
            <person name="Tuo L."/>
        </authorList>
    </citation>
    <scope>NUCLEOTIDE SEQUENCE [LARGE SCALE GENOMIC DNA]</scope>
    <source>
        <strain evidence="4 5">M5W7-7</strain>
    </source>
</reference>
<dbReference type="InterPro" id="IPR050214">
    <property type="entry name" value="Cys_Synth/Cystath_Beta-Synth"/>
</dbReference>
<dbReference type="PANTHER" id="PTHR10314">
    <property type="entry name" value="CYSTATHIONINE BETA-SYNTHASE"/>
    <property type="match status" value="1"/>
</dbReference>
<dbReference type="Gene3D" id="3.40.50.1100">
    <property type="match status" value="2"/>
</dbReference>